<feature type="transmembrane region" description="Helical" evidence="1">
    <location>
        <begin position="21"/>
        <end position="42"/>
    </location>
</feature>
<dbReference type="Pfam" id="PF06724">
    <property type="entry name" value="DUF1206"/>
    <property type="match status" value="3"/>
</dbReference>
<proteinExistence type="predicted"/>
<dbReference type="OrthoDB" id="4552598at2"/>
<dbReference type="AlphaFoldDB" id="A0A1E3R8T9"/>
<evidence type="ECO:0000259" key="2">
    <source>
        <dbReference type="Pfam" id="PF06724"/>
    </source>
</evidence>
<feature type="domain" description="DUF1206" evidence="2">
    <location>
        <begin position="25"/>
        <end position="91"/>
    </location>
</feature>
<reference evidence="4" key="1">
    <citation type="submission" date="2016-09" db="EMBL/GenBank/DDBJ databases">
        <authorList>
            <person name="Greninger A.L."/>
            <person name="Jerome K.R."/>
            <person name="Mcnair B."/>
            <person name="Wallis C."/>
            <person name="Fang F."/>
        </authorList>
    </citation>
    <scope>NUCLEOTIDE SEQUENCE [LARGE SCALE GENOMIC DNA]</scope>
    <source>
        <strain evidence="4">M7</strain>
    </source>
</reference>
<gene>
    <name evidence="3" type="ORF">BHQ17_21425</name>
</gene>
<accession>A0A1E3R8T9</accession>
<feature type="transmembrane region" description="Helical" evidence="1">
    <location>
        <begin position="69"/>
        <end position="91"/>
    </location>
</feature>
<feature type="transmembrane region" description="Helical" evidence="1">
    <location>
        <begin position="153"/>
        <end position="176"/>
    </location>
</feature>
<feature type="transmembrane region" description="Helical" evidence="1">
    <location>
        <begin position="244"/>
        <end position="265"/>
    </location>
</feature>
<protein>
    <recommendedName>
        <fullName evidence="2">DUF1206 domain-containing protein</fullName>
    </recommendedName>
</protein>
<feature type="transmembrane region" description="Helical" evidence="1">
    <location>
        <begin position="197"/>
        <end position="224"/>
    </location>
</feature>
<dbReference type="InterPro" id="IPR009597">
    <property type="entry name" value="DUF1206"/>
</dbReference>
<sequence>MTDKSIHGVADRATDSDAFEYTARAGFAVSGGLHLLVGYLILQIALGSGGNADQSGALATLAQQTGGTVLLWVVAVGLFALGLWRVAEAIVGPRPGEGSGRSRDDTPAWKRLKSLGLAVVNFAIAFSAARFAMGSGQQSTQQNAGLSAQMMQSGWGKAVLVAVGLGLIAVGGYHVYKGVTKRFFKDLRSSGGTGVTAVGITGYAAKGLVLAGAGVLVIAATLQADPAKATGFDAAVKTLGQAPFGKFLLILAAVGIAAFGVYNFVRARSGRM</sequence>
<organism evidence="3 4">
    <name type="scientific">Mycolicibacterium holsaticum</name>
    <dbReference type="NCBI Taxonomy" id="152142"/>
    <lineage>
        <taxon>Bacteria</taxon>
        <taxon>Bacillati</taxon>
        <taxon>Actinomycetota</taxon>
        <taxon>Actinomycetes</taxon>
        <taxon>Mycobacteriales</taxon>
        <taxon>Mycobacteriaceae</taxon>
        <taxon>Mycolicibacterium</taxon>
    </lineage>
</organism>
<comment type="caution">
    <text evidence="3">The sequence shown here is derived from an EMBL/GenBank/DDBJ whole genome shotgun (WGS) entry which is preliminary data.</text>
</comment>
<keyword evidence="1" id="KW-0472">Membrane</keyword>
<evidence type="ECO:0000313" key="3">
    <source>
        <dbReference type="EMBL" id="ODQ86229.1"/>
    </source>
</evidence>
<name>A0A1E3R8T9_9MYCO</name>
<keyword evidence="1" id="KW-0812">Transmembrane</keyword>
<keyword evidence="4" id="KW-1185">Reference proteome</keyword>
<dbReference type="RefSeq" id="WP_069407110.1">
    <property type="nucleotide sequence ID" value="NZ_MIGZ01000155.1"/>
</dbReference>
<evidence type="ECO:0000256" key="1">
    <source>
        <dbReference type="SAM" id="Phobius"/>
    </source>
</evidence>
<feature type="transmembrane region" description="Helical" evidence="1">
    <location>
        <begin position="112"/>
        <end position="133"/>
    </location>
</feature>
<feature type="domain" description="DUF1206" evidence="2">
    <location>
        <begin position="202"/>
        <end position="269"/>
    </location>
</feature>
<dbReference type="Proteomes" id="UP000094243">
    <property type="component" value="Unassembled WGS sequence"/>
</dbReference>
<keyword evidence="1" id="KW-1133">Transmembrane helix</keyword>
<dbReference type="EMBL" id="MIGZ01000155">
    <property type="protein sequence ID" value="ODQ86229.1"/>
    <property type="molecule type" value="Genomic_DNA"/>
</dbReference>
<feature type="domain" description="DUF1206" evidence="2">
    <location>
        <begin position="115"/>
        <end position="180"/>
    </location>
</feature>
<evidence type="ECO:0000313" key="4">
    <source>
        <dbReference type="Proteomes" id="UP000094243"/>
    </source>
</evidence>